<reference evidence="6" key="1">
    <citation type="submission" date="2016-10" db="EMBL/GenBank/DDBJ databases">
        <authorList>
            <person name="Varghese N."/>
            <person name="Submissions S."/>
        </authorList>
    </citation>
    <scope>NUCLEOTIDE SEQUENCE [LARGE SCALE GENOMIC DNA]</scope>
    <source>
        <strain evidence="6">DSM 11706</strain>
    </source>
</reference>
<organism evidence="5 6">
    <name type="scientific">Psychrobacillus psychrotolerans</name>
    <dbReference type="NCBI Taxonomy" id="126156"/>
    <lineage>
        <taxon>Bacteria</taxon>
        <taxon>Bacillati</taxon>
        <taxon>Bacillota</taxon>
        <taxon>Bacilli</taxon>
        <taxon>Bacillales</taxon>
        <taxon>Bacillaceae</taxon>
        <taxon>Psychrobacillus</taxon>
    </lineage>
</organism>
<sequence>MIHIVKQGDSLYAIAKRFGTTVESIVSINEIPDPDVLVIGQALVLPSTPSPNRPTIETNLYVEWYTEVPAERVLEQVEKVASNLTYMMPFSYEVLRDGSLTEMNWGTLSEIAKEQQVETVIVIANIEDYGFNASLAHTIFTDEAVKTNLFKQAVAEAEKRGTKHIHIDFEYMEATDRENYVNFIKEFKEFAKGYVISVTLPPKTSADQPGRWYEAFDYKAIGEVADFVVIMTYEWGYSGGPPMAVSPIGPVRRVLEYAKTEILPSKIMMGQNLYGYDWTLPYKVGNPNARALSPQQAIQLAKDRNAAIEYDQNAQAPFFHYWQNGIEHEVWFEDARSIQAKFKLLIELQLLGIAYWHSGFDFPQNWYLLHEMFQVKKK</sequence>
<dbReference type="InterPro" id="IPR018392">
    <property type="entry name" value="LysM"/>
</dbReference>
<dbReference type="SMART" id="SM00257">
    <property type="entry name" value="LysM"/>
    <property type="match status" value="1"/>
</dbReference>
<accession>A0A1I6BES8</accession>
<evidence type="ECO:0000256" key="1">
    <source>
        <dbReference type="ARBA" id="ARBA00022801"/>
    </source>
</evidence>
<dbReference type="OrthoDB" id="9769314at2"/>
<dbReference type="Pfam" id="PF01476">
    <property type="entry name" value="LysM"/>
    <property type="match status" value="1"/>
</dbReference>
<keyword evidence="1" id="KW-0378">Hydrolase</keyword>
<evidence type="ECO:0000256" key="2">
    <source>
        <dbReference type="ARBA" id="ARBA00023295"/>
    </source>
</evidence>
<dbReference type="CDD" id="cd00118">
    <property type="entry name" value="LysM"/>
    <property type="match status" value="1"/>
</dbReference>
<dbReference type="GO" id="GO:0012505">
    <property type="term" value="C:endomembrane system"/>
    <property type="evidence" value="ECO:0007669"/>
    <property type="project" value="TreeGrafter"/>
</dbReference>
<dbReference type="SUPFAM" id="SSF51445">
    <property type="entry name" value="(Trans)glycosidases"/>
    <property type="match status" value="1"/>
</dbReference>
<dbReference type="STRING" id="126156.SAMN05421670_0418"/>
<dbReference type="Gene3D" id="3.20.20.80">
    <property type="entry name" value="Glycosidases"/>
    <property type="match status" value="1"/>
</dbReference>
<dbReference type="InterPro" id="IPR029070">
    <property type="entry name" value="Chitinase_insertion_sf"/>
</dbReference>
<gene>
    <name evidence="5" type="ORF">SAMN05421670_0418</name>
</gene>
<dbReference type="InterPro" id="IPR017853">
    <property type="entry name" value="GH"/>
</dbReference>
<dbReference type="InterPro" id="IPR036779">
    <property type="entry name" value="LysM_dom_sf"/>
</dbReference>
<evidence type="ECO:0000259" key="3">
    <source>
        <dbReference type="PROSITE" id="PS51782"/>
    </source>
</evidence>
<dbReference type="GO" id="GO:0005975">
    <property type="term" value="P:carbohydrate metabolic process"/>
    <property type="evidence" value="ECO:0007669"/>
    <property type="project" value="InterPro"/>
</dbReference>
<dbReference type="Gene3D" id="3.10.350.10">
    <property type="entry name" value="LysM domain"/>
    <property type="match status" value="1"/>
</dbReference>
<dbReference type="GO" id="GO:0070492">
    <property type="term" value="F:oligosaccharide binding"/>
    <property type="evidence" value="ECO:0007669"/>
    <property type="project" value="TreeGrafter"/>
</dbReference>
<evidence type="ECO:0000313" key="6">
    <source>
        <dbReference type="Proteomes" id="UP000198734"/>
    </source>
</evidence>
<feature type="domain" description="GH18" evidence="4">
    <location>
        <begin position="55"/>
        <end position="378"/>
    </location>
</feature>
<dbReference type="CDD" id="cd02874">
    <property type="entry name" value="GH18_CFLE_spore_hydrolase"/>
    <property type="match status" value="1"/>
</dbReference>
<dbReference type="InterPro" id="IPR041704">
    <property type="entry name" value="CFLE_GH18"/>
</dbReference>
<dbReference type="PROSITE" id="PS51910">
    <property type="entry name" value="GH18_2"/>
    <property type="match status" value="1"/>
</dbReference>
<dbReference type="GO" id="GO:0016798">
    <property type="term" value="F:hydrolase activity, acting on glycosyl bonds"/>
    <property type="evidence" value="ECO:0007669"/>
    <property type="project" value="UniProtKB-KW"/>
</dbReference>
<evidence type="ECO:0000313" key="5">
    <source>
        <dbReference type="EMBL" id="SFQ79287.1"/>
    </source>
</evidence>
<keyword evidence="2" id="KW-0326">Glycosidase</keyword>
<keyword evidence="6" id="KW-1185">Reference proteome</keyword>
<dbReference type="PANTHER" id="PTHR46066:SF2">
    <property type="entry name" value="CHITINASE DOMAIN-CONTAINING PROTEIN 1"/>
    <property type="match status" value="1"/>
</dbReference>
<dbReference type="AlphaFoldDB" id="A0A1I6BES8"/>
<feature type="domain" description="LysM" evidence="3">
    <location>
        <begin position="1"/>
        <end position="45"/>
    </location>
</feature>
<dbReference type="GO" id="GO:0008061">
    <property type="term" value="F:chitin binding"/>
    <property type="evidence" value="ECO:0007669"/>
    <property type="project" value="InterPro"/>
</dbReference>
<dbReference type="SMART" id="SM00636">
    <property type="entry name" value="Glyco_18"/>
    <property type="match status" value="1"/>
</dbReference>
<dbReference type="EMBL" id="FOXU01000015">
    <property type="protein sequence ID" value="SFQ79287.1"/>
    <property type="molecule type" value="Genomic_DNA"/>
</dbReference>
<proteinExistence type="predicted"/>
<protein>
    <submittedName>
        <fullName evidence="5">Spore germination protein</fullName>
    </submittedName>
</protein>
<dbReference type="Proteomes" id="UP000198734">
    <property type="component" value="Unassembled WGS sequence"/>
</dbReference>
<dbReference type="SUPFAM" id="SSF54106">
    <property type="entry name" value="LysM domain"/>
    <property type="match status" value="1"/>
</dbReference>
<evidence type="ECO:0000259" key="4">
    <source>
        <dbReference type="PROSITE" id="PS51910"/>
    </source>
</evidence>
<dbReference type="PANTHER" id="PTHR46066">
    <property type="entry name" value="CHITINASE DOMAIN-CONTAINING PROTEIN 1 FAMILY MEMBER"/>
    <property type="match status" value="1"/>
</dbReference>
<dbReference type="InterPro" id="IPR001223">
    <property type="entry name" value="Glyco_hydro18_cat"/>
</dbReference>
<dbReference type="Pfam" id="PF00704">
    <property type="entry name" value="Glyco_hydro_18"/>
    <property type="match status" value="1"/>
</dbReference>
<dbReference type="PROSITE" id="PS51782">
    <property type="entry name" value="LYSM"/>
    <property type="match status" value="1"/>
</dbReference>
<dbReference type="RefSeq" id="WP_093538734.1">
    <property type="nucleotide sequence ID" value="NZ_CP183885.1"/>
</dbReference>
<dbReference type="Gene3D" id="3.10.50.10">
    <property type="match status" value="1"/>
</dbReference>
<name>A0A1I6BES8_9BACI</name>
<dbReference type="InterPro" id="IPR011583">
    <property type="entry name" value="Chitinase_II/V-like_cat"/>
</dbReference>